<proteinExistence type="predicted"/>
<evidence type="ECO:0000256" key="1">
    <source>
        <dbReference type="SAM" id="MobiDB-lite"/>
    </source>
</evidence>
<keyword evidence="4" id="KW-1185">Reference proteome</keyword>
<dbReference type="InterPro" id="IPR025442">
    <property type="entry name" value="DUF4185"/>
</dbReference>
<comment type="caution">
    <text evidence="3">The sequence shown here is derived from an EMBL/GenBank/DDBJ whole genome shotgun (WGS) entry which is preliminary data.</text>
</comment>
<evidence type="ECO:0000313" key="3">
    <source>
        <dbReference type="EMBL" id="GAA5068399.1"/>
    </source>
</evidence>
<accession>A0ABP9KZD7</accession>
<dbReference type="Proteomes" id="UP001500603">
    <property type="component" value="Unassembled WGS sequence"/>
</dbReference>
<dbReference type="SUPFAM" id="SSF75005">
    <property type="entry name" value="Arabinanase/levansucrase/invertase"/>
    <property type="match status" value="1"/>
</dbReference>
<reference evidence="4" key="1">
    <citation type="journal article" date="2019" name="Int. J. Syst. Evol. Microbiol.">
        <title>The Global Catalogue of Microorganisms (GCM) 10K type strain sequencing project: providing services to taxonomists for standard genome sequencing and annotation.</title>
        <authorList>
            <consortium name="The Broad Institute Genomics Platform"/>
            <consortium name="The Broad Institute Genome Sequencing Center for Infectious Disease"/>
            <person name="Wu L."/>
            <person name="Ma J."/>
        </authorList>
    </citation>
    <scope>NUCLEOTIDE SEQUENCE [LARGE SCALE GENOMIC DNA]</scope>
    <source>
        <strain evidence="4">JCM 18298</strain>
    </source>
</reference>
<dbReference type="CDD" id="cd15482">
    <property type="entry name" value="Sialidase_non-viral"/>
    <property type="match status" value="1"/>
</dbReference>
<dbReference type="RefSeq" id="WP_345499584.1">
    <property type="nucleotide sequence ID" value="NZ_BAABJM010000009.1"/>
</dbReference>
<sequence>MTATFVKNLVGTSCPPLAQIGGTDLGVGWRMGNGECAYLLGDTFQGGAPGSPGWWRSPLLVKSDFVAPDAEVNITRAVGGRSARELIPNKHQEWYVGEVTQIPNAGFRIGTRQWMSVFSVNNWADETWETNCAALYYSDDYGKTWVDPDRRWWNNPDHTDVLQMQAWEVHDGYAYCFSTSNGRHRTDGLYLQRVAVNQLLDPAKYETWIDGTWSPGTPTATLTGRFGEPSVRRIQGTWVLAVFNPDTANIETRTAPAPYGPWSDAKTEVTQESVPQNYGGFIMPNSTLENLNLAVSQWNTAIGTPYHIMQYRTAVDPAAPLEEDPFTQDPPQGLWTKLRNTFT</sequence>
<name>A0ABP9KZD7_9NOCA</name>
<dbReference type="Pfam" id="PF13810">
    <property type="entry name" value="DUF4185"/>
    <property type="match status" value="1"/>
</dbReference>
<gene>
    <name evidence="3" type="ORF">GCM10023318_58670</name>
</gene>
<dbReference type="Gene3D" id="2.115.10.20">
    <property type="entry name" value="Glycosyl hydrolase domain, family 43"/>
    <property type="match status" value="1"/>
</dbReference>
<protein>
    <recommendedName>
        <fullName evidence="2">DUF4185 domain-containing protein</fullName>
    </recommendedName>
</protein>
<dbReference type="InterPro" id="IPR023296">
    <property type="entry name" value="Glyco_hydro_beta-prop_sf"/>
</dbReference>
<evidence type="ECO:0000313" key="4">
    <source>
        <dbReference type="Proteomes" id="UP001500603"/>
    </source>
</evidence>
<evidence type="ECO:0000259" key="2">
    <source>
        <dbReference type="Pfam" id="PF13810"/>
    </source>
</evidence>
<organism evidence="3 4">
    <name type="scientific">Nocardia callitridis</name>
    <dbReference type="NCBI Taxonomy" id="648753"/>
    <lineage>
        <taxon>Bacteria</taxon>
        <taxon>Bacillati</taxon>
        <taxon>Actinomycetota</taxon>
        <taxon>Actinomycetes</taxon>
        <taxon>Mycobacteriales</taxon>
        <taxon>Nocardiaceae</taxon>
        <taxon>Nocardia</taxon>
    </lineage>
</organism>
<feature type="domain" description="DUF4185" evidence="2">
    <location>
        <begin position="19"/>
        <end position="312"/>
    </location>
</feature>
<feature type="region of interest" description="Disordered" evidence="1">
    <location>
        <begin position="324"/>
        <end position="343"/>
    </location>
</feature>
<dbReference type="EMBL" id="BAABJM010000009">
    <property type="protein sequence ID" value="GAA5068399.1"/>
    <property type="molecule type" value="Genomic_DNA"/>
</dbReference>